<proteinExistence type="predicted"/>
<sequence length="93" mass="10973">MRARGSNKKPEAVTREFESAAVIENLIQQIETLEARLKNLSSNRELKVRNQETPGLIQKSRTQKSRYPKQQGFDEKISLKWKLRTRKSLRYKN</sequence>
<protein>
    <submittedName>
        <fullName evidence="1">14351_t:CDS:1</fullName>
    </submittedName>
</protein>
<keyword evidence="2" id="KW-1185">Reference proteome</keyword>
<organism evidence="1 2">
    <name type="scientific">Dentiscutata heterogama</name>
    <dbReference type="NCBI Taxonomy" id="1316150"/>
    <lineage>
        <taxon>Eukaryota</taxon>
        <taxon>Fungi</taxon>
        <taxon>Fungi incertae sedis</taxon>
        <taxon>Mucoromycota</taxon>
        <taxon>Glomeromycotina</taxon>
        <taxon>Glomeromycetes</taxon>
        <taxon>Diversisporales</taxon>
        <taxon>Gigasporaceae</taxon>
        <taxon>Dentiscutata</taxon>
    </lineage>
</organism>
<evidence type="ECO:0000313" key="2">
    <source>
        <dbReference type="Proteomes" id="UP000789702"/>
    </source>
</evidence>
<dbReference type="Proteomes" id="UP000789702">
    <property type="component" value="Unassembled WGS sequence"/>
</dbReference>
<evidence type="ECO:0000313" key="1">
    <source>
        <dbReference type="EMBL" id="CAG8454471.1"/>
    </source>
</evidence>
<accession>A0ACA9K6G8</accession>
<dbReference type="EMBL" id="CAJVPU010000557">
    <property type="protein sequence ID" value="CAG8454471.1"/>
    <property type="molecule type" value="Genomic_DNA"/>
</dbReference>
<reference evidence="1" key="1">
    <citation type="submission" date="2021-06" db="EMBL/GenBank/DDBJ databases">
        <authorList>
            <person name="Kallberg Y."/>
            <person name="Tangrot J."/>
            <person name="Rosling A."/>
        </authorList>
    </citation>
    <scope>NUCLEOTIDE SEQUENCE</scope>
    <source>
        <strain evidence="1">IL203A</strain>
    </source>
</reference>
<name>A0ACA9K6G8_9GLOM</name>
<gene>
    <name evidence="1" type="ORF">DHETER_LOCUS1003</name>
</gene>
<comment type="caution">
    <text evidence="1">The sequence shown here is derived from an EMBL/GenBank/DDBJ whole genome shotgun (WGS) entry which is preliminary data.</text>
</comment>